<gene>
    <name evidence="4" type="ORF">EDB81DRAFT_787712</name>
</gene>
<dbReference type="OrthoDB" id="5295362at2759"/>
<name>A0A9P9FAB8_9HYPO</name>
<feature type="domain" description="Zn(2)-C6 fungal-type" evidence="3">
    <location>
        <begin position="65"/>
        <end position="95"/>
    </location>
</feature>
<dbReference type="Pfam" id="PF00172">
    <property type="entry name" value="Zn_clus"/>
    <property type="match status" value="1"/>
</dbReference>
<evidence type="ECO:0000259" key="3">
    <source>
        <dbReference type="PROSITE" id="PS50048"/>
    </source>
</evidence>
<proteinExistence type="predicted"/>
<sequence>MSKKLQLSLWIILARTVRLSLACRLPLQTAAPKPLVLFPRTSTLSASPRYDAMATRRPHTKSRLGCTNCKRRKVKCDEVGPVCFHCKRHSLSCSFSNHHIGPVPTLYNRQGESTEQSSNYLTPASIEDHVSDKISPLPPHELWGRNCELMHQFCTITADSLSFQKDVVTVWKNAIPRQGYKHSFIMHGILAIAAAHKAHLDPTNRHTFLPLADYHQTIGSIGYRSMLQHISGENWLAVYSFKSLLMIHMLTQPSRVNPFKLSDPISSLVELIGLVRGVDSTVRPFITETVNYEFRPLMFCTWPLAFIRYLTDHTDLANRCLPLETCEAITKLREYQDSQILADSLHHYQVAVDNLEACFSLAALSKSEIEPGCIFVWLYHLHDDLILDLIDHRPQALLLIAHFSVFLASIENKAWYVTGWARQILDQVVTCLAGQPCPLDLIQWPRRRVYELVRG</sequence>
<evidence type="ECO:0000313" key="4">
    <source>
        <dbReference type="EMBL" id="KAH7156697.1"/>
    </source>
</evidence>
<protein>
    <recommendedName>
        <fullName evidence="3">Zn(2)-C6 fungal-type domain-containing protein</fullName>
    </recommendedName>
</protein>
<comment type="caution">
    <text evidence="4">The sequence shown here is derived from an EMBL/GenBank/DDBJ whole genome shotgun (WGS) entry which is preliminary data.</text>
</comment>
<reference evidence="4" key="1">
    <citation type="journal article" date="2021" name="Nat. Commun.">
        <title>Genetic determinants of endophytism in the Arabidopsis root mycobiome.</title>
        <authorList>
            <person name="Mesny F."/>
            <person name="Miyauchi S."/>
            <person name="Thiergart T."/>
            <person name="Pickel B."/>
            <person name="Atanasova L."/>
            <person name="Karlsson M."/>
            <person name="Huettel B."/>
            <person name="Barry K.W."/>
            <person name="Haridas S."/>
            <person name="Chen C."/>
            <person name="Bauer D."/>
            <person name="Andreopoulos W."/>
            <person name="Pangilinan J."/>
            <person name="LaButti K."/>
            <person name="Riley R."/>
            <person name="Lipzen A."/>
            <person name="Clum A."/>
            <person name="Drula E."/>
            <person name="Henrissat B."/>
            <person name="Kohler A."/>
            <person name="Grigoriev I.V."/>
            <person name="Martin F.M."/>
            <person name="Hacquard S."/>
        </authorList>
    </citation>
    <scope>NUCLEOTIDE SEQUENCE</scope>
    <source>
        <strain evidence="4">MPI-CAGE-AT-0147</strain>
    </source>
</reference>
<evidence type="ECO:0000256" key="1">
    <source>
        <dbReference type="ARBA" id="ARBA00023242"/>
    </source>
</evidence>
<organism evidence="4 5">
    <name type="scientific">Dactylonectria macrodidyma</name>
    <dbReference type="NCBI Taxonomy" id="307937"/>
    <lineage>
        <taxon>Eukaryota</taxon>
        <taxon>Fungi</taxon>
        <taxon>Dikarya</taxon>
        <taxon>Ascomycota</taxon>
        <taxon>Pezizomycotina</taxon>
        <taxon>Sordariomycetes</taxon>
        <taxon>Hypocreomycetidae</taxon>
        <taxon>Hypocreales</taxon>
        <taxon>Nectriaceae</taxon>
        <taxon>Dactylonectria</taxon>
    </lineage>
</organism>
<dbReference type="PROSITE" id="PS00463">
    <property type="entry name" value="ZN2_CY6_FUNGAL_1"/>
    <property type="match status" value="1"/>
</dbReference>
<evidence type="ECO:0000256" key="2">
    <source>
        <dbReference type="SAM" id="SignalP"/>
    </source>
</evidence>
<dbReference type="AlphaFoldDB" id="A0A9P9FAB8"/>
<dbReference type="InterPro" id="IPR053157">
    <property type="entry name" value="Sterol_Uptake_Regulator"/>
</dbReference>
<dbReference type="PROSITE" id="PS50048">
    <property type="entry name" value="ZN2_CY6_FUNGAL_2"/>
    <property type="match status" value="1"/>
</dbReference>
<dbReference type="InterPro" id="IPR001138">
    <property type="entry name" value="Zn2Cys6_DnaBD"/>
</dbReference>
<accession>A0A9P9FAB8</accession>
<keyword evidence="5" id="KW-1185">Reference proteome</keyword>
<dbReference type="GO" id="GO:0001228">
    <property type="term" value="F:DNA-binding transcription activator activity, RNA polymerase II-specific"/>
    <property type="evidence" value="ECO:0007669"/>
    <property type="project" value="TreeGrafter"/>
</dbReference>
<keyword evidence="2" id="KW-0732">Signal</keyword>
<dbReference type="CDD" id="cd00067">
    <property type="entry name" value="GAL4"/>
    <property type="match status" value="1"/>
</dbReference>
<dbReference type="EMBL" id="JAGMUV010000005">
    <property type="protein sequence ID" value="KAH7156697.1"/>
    <property type="molecule type" value="Genomic_DNA"/>
</dbReference>
<dbReference type="GO" id="GO:0008270">
    <property type="term" value="F:zinc ion binding"/>
    <property type="evidence" value="ECO:0007669"/>
    <property type="project" value="InterPro"/>
</dbReference>
<dbReference type="PANTHER" id="PTHR47784">
    <property type="entry name" value="STEROL UPTAKE CONTROL PROTEIN 2"/>
    <property type="match status" value="1"/>
</dbReference>
<dbReference type="SUPFAM" id="SSF57701">
    <property type="entry name" value="Zn2/Cys6 DNA-binding domain"/>
    <property type="match status" value="1"/>
</dbReference>
<feature type="chain" id="PRO_5040160603" description="Zn(2)-C6 fungal-type domain-containing protein" evidence="2">
    <location>
        <begin position="23"/>
        <end position="455"/>
    </location>
</feature>
<dbReference type="PANTHER" id="PTHR47784:SF5">
    <property type="entry name" value="STEROL UPTAKE CONTROL PROTEIN 2"/>
    <property type="match status" value="1"/>
</dbReference>
<feature type="signal peptide" evidence="2">
    <location>
        <begin position="1"/>
        <end position="22"/>
    </location>
</feature>
<dbReference type="SMART" id="SM00066">
    <property type="entry name" value="GAL4"/>
    <property type="match status" value="1"/>
</dbReference>
<dbReference type="InterPro" id="IPR036864">
    <property type="entry name" value="Zn2-C6_fun-type_DNA-bd_sf"/>
</dbReference>
<keyword evidence="1" id="KW-0539">Nucleus</keyword>
<dbReference type="Proteomes" id="UP000738349">
    <property type="component" value="Unassembled WGS sequence"/>
</dbReference>
<dbReference type="Gene3D" id="4.10.240.10">
    <property type="entry name" value="Zn(2)-C6 fungal-type DNA-binding domain"/>
    <property type="match status" value="1"/>
</dbReference>
<evidence type="ECO:0000313" key="5">
    <source>
        <dbReference type="Proteomes" id="UP000738349"/>
    </source>
</evidence>